<protein>
    <submittedName>
        <fullName evidence="1">Btk-binding protein-related</fullName>
    </submittedName>
</protein>
<dbReference type="AlphaFoldDB" id="A0AAV7YNV6"/>
<evidence type="ECO:0000313" key="1">
    <source>
        <dbReference type="EMBL" id="KAJ3430640.1"/>
    </source>
</evidence>
<dbReference type="Gene3D" id="2.130.10.30">
    <property type="entry name" value="Regulator of chromosome condensation 1/beta-lactamase-inhibitor protein II"/>
    <property type="match status" value="1"/>
</dbReference>
<dbReference type="SUPFAM" id="SSF50985">
    <property type="entry name" value="RCC1/BLIP-II"/>
    <property type="match status" value="1"/>
</dbReference>
<dbReference type="EMBL" id="JANTQA010000051">
    <property type="protein sequence ID" value="KAJ3430640.1"/>
    <property type="molecule type" value="Genomic_DNA"/>
</dbReference>
<name>A0AAV7YNV6_9EUKA</name>
<accession>A0AAV7YNV6</accession>
<dbReference type="InterPro" id="IPR009091">
    <property type="entry name" value="RCC1/BLIP-II"/>
</dbReference>
<dbReference type="Proteomes" id="UP001146793">
    <property type="component" value="Unassembled WGS sequence"/>
</dbReference>
<comment type="caution">
    <text evidence="1">The sequence shown here is derived from an EMBL/GenBank/DDBJ whole genome shotgun (WGS) entry which is preliminary data.</text>
</comment>
<evidence type="ECO:0000313" key="2">
    <source>
        <dbReference type="Proteomes" id="UP001146793"/>
    </source>
</evidence>
<gene>
    <name evidence="1" type="ORF">M0812_23655</name>
</gene>
<reference evidence="1" key="1">
    <citation type="submission" date="2022-08" db="EMBL/GenBank/DDBJ databases">
        <title>Novel sulphate-reducing endosymbionts in the free-living metamonad Anaeramoeba.</title>
        <authorList>
            <person name="Jerlstrom-Hultqvist J."/>
            <person name="Cepicka I."/>
            <person name="Gallot-Lavallee L."/>
            <person name="Salas-Leiva D."/>
            <person name="Curtis B.A."/>
            <person name="Zahonova K."/>
            <person name="Pipaliya S."/>
            <person name="Dacks J."/>
            <person name="Roger A.J."/>
        </authorList>
    </citation>
    <scope>NUCLEOTIDE SEQUENCE</scope>
    <source>
        <strain evidence="1">Busselton2</strain>
    </source>
</reference>
<sequence>MFNPTAVKNFKGSGIITVGPGYFHAILITNEGQTFCCGHNKKNGLGIYKTIFTLIPQLKENKAVQLEIAISRNLVLTDENELYIWGIINRFYPTTEPKNNRKLQTKIILPSFFAKYLKSKDLVRITWVTFLNLDFKNTLSEDLKHTLSFLKWVYNDEISDIEKLEQTFDLLELTFPPSVDNTLEKEIAQLYKDDDSKDFKIDNKEEEDDDDLQDQENEEGNYEEIPVHTFILLARSGLFRAMLDYVNEKDTQISFRIILRKQSNV</sequence>
<organism evidence="1 2">
    <name type="scientific">Anaeramoeba flamelloides</name>
    <dbReference type="NCBI Taxonomy" id="1746091"/>
    <lineage>
        <taxon>Eukaryota</taxon>
        <taxon>Metamonada</taxon>
        <taxon>Anaeramoebidae</taxon>
        <taxon>Anaeramoeba</taxon>
    </lineage>
</organism>
<proteinExistence type="predicted"/>